<evidence type="ECO:0000313" key="1">
    <source>
        <dbReference type="EMBL" id="KAF9496275.1"/>
    </source>
</evidence>
<name>A0A9P6A116_PLEER</name>
<comment type="caution">
    <text evidence="1">The sequence shown here is derived from an EMBL/GenBank/DDBJ whole genome shotgun (WGS) entry which is preliminary data.</text>
</comment>
<dbReference type="Proteomes" id="UP000807025">
    <property type="component" value="Unassembled WGS sequence"/>
</dbReference>
<evidence type="ECO:0000313" key="2">
    <source>
        <dbReference type="Proteomes" id="UP000807025"/>
    </source>
</evidence>
<organism evidence="1 2">
    <name type="scientific">Pleurotus eryngii</name>
    <name type="common">Boletus of the steppes</name>
    <dbReference type="NCBI Taxonomy" id="5323"/>
    <lineage>
        <taxon>Eukaryota</taxon>
        <taxon>Fungi</taxon>
        <taxon>Dikarya</taxon>
        <taxon>Basidiomycota</taxon>
        <taxon>Agaricomycotina</taxon>
        <taxon>Agaricomycetes</taxon>
        <taxon>Agaricomycetidae</taxon>
        <taxon>Agaricales</taxon>
        <taxon>Pleurotineae</taxon>
        <taxon>Pleurotaceae</taxon>
        <taxon>Pleurotus</taxon>
    </lineage>
</organism>
<keyword evidence="2" id="KW-1185">Reference proteome</keyword>
<reference evidence="1" key="1">
    <citation type="submission" date="2020-11" db="EMBL/GenBank/DDBJ databases">
        <authorList>
            <consortium name="DOE Joint Genome Institute"/>
            <person name="Ahrendt S."/>
            <person name="Riley R."/>
            <person name="Andreopoulos W."/>
            <person name="Labutti K."/>
            <person name="Pangilinan J."/>
            <person name="Ruiz-Duenas F.J."/>
            <person name="Barrasa J.M."/>
            <person name="Sanchez-Garcia M."/>
            <person name="Camarero S."/>
            <person name="Miyauchi S."/>
            <person name="Serrano A."/>
            <person name="Linde D."/>
            <person name="Babiker R."/>
            <person name="Drula E."/>
            <person name="Ayuso-Fernandez I."/>
            <person name="Pacheco R."/>
            <person name="Padilla G."/>
            <person name="Ferreira P."/>
            <person name="Barriuso J."/>
            <person name="Kellner H."/>
            <person name="Castanera R."/>
            <person name="Alfaro M."/>
            <person name="Ramirez L."/>
            <person name="Pisabarro A.G."/>
            <person name="Kuo A."/>
            <person name="Tritt A."/>
            <person name="Lipzen A."/>
            <person name="He G."/>
            <person name="Yan M."/>
            <person name="Ng V."/>
            <person name="Cullen D."/>
            <person name="Martin F."/>
            <person name="Rosso M.-N."/>
            <person name="Henrissat B."/>
            <person name="Hibbett D."/>
            <person name="Martinez A.T."/>
            <person name="Grigoriev I.V."/>
        </authorList>
    </citation>
    <scope>NUCLEOTIDE SEQUENCE</scope>
    <source>
        <strain evidence="1">ATCC 90797</strain>
    </source>
</reference>
<proteinExistence type="predicted"/>
<sequence>MCESINFLKDARVEPSKQIKMVAQYTEGKVHTYYLNVIVDHEEKWTLEEYFCDIFDACFPSNFRENQCR</sequence>
<dbReference type="AlphaFoldDB" id="A0A9P6A116"/>
<protein>
    <submittedName>
        <fullName evidence="1">Uncharacterized protein</fullName>
    </submittedName>
</protein>
<accession>A0A9P6A116</accession>
<dbReference type="OrthoDB" id="3205788at2759"/>
<dbReference type="EMBL" id="MU154554">
    <property type="protein sequence ID" value="KAF9496275.1"/>
    <property type="molecule type" value="Genomic_DNA"/>
</dbReference>
<gene>
    <name evidence="1" type="ORF">BDN71DRAFT_1389839</name>
</gene>